<keyword evidence="5" id="KW-1185">Reference proteome</keyword>
<evidence type="ECO:0000259" key="3">
    <source>
        <dbReference type="SMART" id="SM00646"/>
    </source>
</evidence>
<comment type="caution">
    <text evidence="4">The sequence shown here is derived from an EMBL/GenBank/DDBJ whole genome shotgun (WGS) entry which is preliminary data.</text>
</comment>
<dbReference type="GO" id="GO:0008745">
    <property type="term" value="F:N-acetylmuramoyl-L-alanine amidase activity"/>
    <property type="evidence" value="ECO:0007669"/>
    <property type="project" value="InterPro"/>
</dbReference>
<accession>A0A5D8QD21</accession>
<dbReference type="GO" id="GO:0030288">
    <property type="term" value="C:outer membrane-bounded periplasmic space"/>
    <property type="evidence" value="ECO:0007669"/>
    <property type="project" value="TreeGrafter"/>
</dbReference>
<dbReference type="PANTHER" id="PTHR30404:SF0">
    <property type="entry name" value="N-ACETYLMURAMOYL-L-ALANINE AMIDASE AMIC"/>
    <property type="match status" value="1"/>
</dbReference>
<reference evidence="4 5" key="1">
    <citation type="submission" date="2019-08" db="EMBL/GenBank/DDBJ databases">
        <title>Calorimonas adulescens gen. nov., sp. nov., an anaerobic thermophilic bacterium from Sakhalin hot spring.</title>
        <authorList>
            <person name="Khomyakova M.A."/>
            <person name="Merkel A.Y."/>
            <person name="Novikov A."/>
            <person name="Bonch-Osmolovskaya E.A."/>
            <person name="Slobodkin A.I."/>
        </authorList>
    </citation>
    <scope>NUCLEOTIDE SEQUENCE [LARGE SCALE GENOMIC DNA]</scope>
    <source>
        <strain evidence="4 5">A05MB</strain>
    </source>
</reference>
<organism evidence="4 5">
    <name type="scientific">Calorimonas adulescens</name>
    <dbReference type="NCBI Taxonomy" id="2606906"/>
    <lineage>
        <taxon>Bacteria</taxon>
        <taxon>Bacillati</taxon>
        <taxon>Bacillota</taxon>
        <taxon>Clostridia</taxon>
        <taxon>Thermoanaerobacterales</taxon>
        <taxon>Thermoanaerobacteraceae</taxon>
        <taxon>Calorimonas</taxon>
    </lineage>
</organism>
<dbReference type="AlphaFoldDB" id="A0A5D8QD21"/>
<dbReference type="PANTHER" id="PTHR30404">
    <property type="entry name" value="N-ACETYLMURAMOYL-L-ALANINE AMIDASE"/>
    <property type="match status" value="1"/>
</dbReference>
<feature type="region of interest" description="Disordered" evidence="2">
    <location>
        <begin position="1"/>
        <end position="22"/>
    </location>
</feature>
<keyword evidence="1" id="KW-0378">Hydrolase</keyword>
<dbReference type="SUPFAM" id="SSF53187">
    <property type="entry name" value="Zn-dependent exopeptidases"/>
    <property type="match status" value="1"/>
</dbReference>
<gene>
    <name evidence="4" type="ORF">FWJ32_07215</name>
</gene>
<dbReference type="Pfam" id="PF01520">
    <property type="entry name" value="Amidase_3"/>
    <property type="match status" value="1"/>
</dbReference>
<proteinExistence type="predicted"/>
<dbReference type="InterPro" id="IPR050695">
    <property type="entry name" value="N-acetylmuramoyl_amidase_3"/>
</dbReference>
<name>A0A5D8QD21_9THEO</name>
<feature type="domain" description="MurNAc-LAA" evidence="3">
    <location>
        <begin position="70"/>
        <end position="180"/>
    </location>
</feature>
<dbReference type="Gene3D" id="3.40.630.40">
    <property type="entry name" value="Zn-dependent exopeptidases"/>
    <property type="match status" value="1"/>
</dbReference>
<dbReference type="GO" id="GO:0009253">
    <property type="term" value="P:peptidoglycan catabolic process"/>
    <property type="evidence" value="ECO:0007669"/>
    <property type="project" value="InterPro"/>
</dbReference>
<evidence type="ECO:0000256" key="1">
    <source>
        <dbReference type="ARBA" id="ARBA00022801"/>
    </source>
</evidence>
<evidence type="ECO:0000256" key="2">
    <source>
        <dbReference type="SAM" id="MobiDB-lite"/>
    </source>
</evidence>
<protein>
    <submittedName>
        <fullName evidence="4">N-acetylmuramoyl-L-alanine amidase</fullName>
    </submittedName>
</protein>
<dbReference type="Proteomes" id="UP000322976">
    <property type="component" value="Unassembled WGS sequence"/>
</dbReference>
<dbReference type="InterPro" id="IPR002508">
    <property type="entry name" value="MurNAc-LAA_cat"/>
</dbReference>
<dbReference type="CDD" id="cd02696">
    <property type="entry name" value="MurNAc-LAA"/>
    <property type="match status" value="1"/>
</dbReference>
<evidence type="ECO:0000313" key="5">
    <source>
        <dbReference type="Proteomes" id="UP000322976"/>
    </source>
</evidence>
<feature type="compositionally biased region" description="Gly residues" evidence="2">
    <location>
        <begin position="9"/>
        <end position="22"/>
    </location>
</feature>
<sequence>MSKICIDPGHGGSDPGAIGPGGTKEKDITLAVALKVGEKLKANGLEVVFTRANDNPGFPQDQRQNLAKRVSIANMAKVDLFVSIHCNSAVDQQAHGTETYYYKLGYNGEKLARAIQDEMLKATGLYNRGVKTANFYVIKYTQMPAALVEMAFISNPAEEKLLASIEFQEKAVTAIAKGICNYAGIEYQELPPNLSPWAKEAWIWGVEKGIIDGSRPKGTITREEVITMIYRAIKNLQEG</sequence>
<dbReference type="RefSeq" id="WP_149545285.1">
    <property type="nucleotide sequence ID" value="NZ_VTPS01000009.1"/>
</dbReference>
<dbReference type="EMBL" id="VTPS01000009">
    <property type="protein sequence ID" value="TZE82014.1"/>
    <property type="molecule type" value="Genomic_DNA"/>
</dbReference>
<evidence type="ECO:0000313" key="4">
    <source>
        <dbReference type="EMBL" id="TZE82014.1"/>
    </source>
</evidence>
<dbReference type="SMART" id="SM00646">
    <property type="entry name" value="Ami_3"/>
    <property type="match status" value="1"/>
</dbReference>